<reference evidence="1 3" key="4">
    <citation type="journal article" date="2015" name="BMC Genomics">
        <title>The completed genome sequence of the pathogenic ascomycete fungus Fusarium graminearum.</title>
        <authorList>
            <person name="King R."/>
            <person name="Urban M."/>
            <person name="Hammond-Kosack M.C."/>
            <person name="Hassani-Pak K."/>
            <person name="Hammond-Kosack K.E."/>
        </authorList>
    </citation>
    <scope>NUCLEOTIDE SEQUENCE [LARGE SCALE GENOMIC DNA]</scope>
    <source>
        <strain evidence="3">ATCC MYA-4620 / CBS 123657 / FGSC 9075 / NRRL 31084 / PH-1</strain>
        <strain evidence="1">PH-1</strain>
    </source>
</reference>
<evidence type="ECO:0000313" key="3">
    <source>
        <dbReference type="Proteomes" id="UP000070720"/>
    </source>
</evidence>
<evidence type="ECO:0000313" key="1">
    <source>
        <dbReference type="EMBL" id="CEF79165.1"/>
    </source>
</evidence>
<dbReference type="InParanoid" id="I1S622"/>
<reference evidence="2 3" key="2">
    <citation type="journal article" date="2010" name="Nature">
        <title>Comparative genomics reveals mobile pathogenicity chromosomes in Fusarium.</title>
        <authorList>
            <person name="Ma L.J."/>
            <person name="van der Does H.C."/>
            <person name="Borkovich K.A."/>
            <person name="Coleman J.J."/>
            <person name="Daboussi M.J."/>
            <person name="Di Pietro A."/>
            <person name="Dufresne M."/>
            <person name="Freitag M."/>
            <person name="Grabherr M."/>
            <person name="Henrissat B."/>
            <person name="Houterman P.M."/>
            <person name="Kang S."/>
            <person name="Shim W.B."/>
            <person name="Woloshuk C."/>
            <person name="Xie X."/>
            <person name="Xu J.R."/>
            <person name="Antoniw J."/>
            <person name="Baker S.E."/>
            <person name="Bluhm B.H."/>
            <person name="Breakspear A."/>
            <person name="Brown D.W."/>
            <person name="Butchko R.A."/>
            <person name="Chapman S."/>
            <person name="Coulson R."/>
            <person name="Coutinho P.M."/>
            <person name="Danchin E.G."/>
            <person name="Diener A."/>
            <person name="Gale L.R."/>
            <person name="Gardiner D.M."/>
            <person name="Goff S."/>
            <person name="Hammond-Kosack K.E."/>
            <person name="Hilburn K."/>
            <person name="Hua-Van A."/>
            <person name="Jonkers W."/>
            <person name="Kazan K."/>
            <person name="Kodira C.D."/>
            <person name="Koehrsen M."/>
            <person name="Kumar L."/>
            <person name="Lee Y.H."/>
            <person name="Li L."/>
            <person name="Manners J.M."/>
            <person name="Miranda-Saavedra D."/>
            <person name="Mukherjee M."/>
            <person name="Park G."/>
            <person name="Park J."/>
            <person name="Park S.Y."/>
            <person name="Proctor R.H."/>
            <person name="Regev A."/>
            <person name="Ruiz-Roldan M.C."/>
            <person name="Sain D."/>
            <person name="Sakthikumar S."/>
            <person name="Sykes S."/>
            <person name="Schwartz D.C."/>
            <person name="Turgeon B.G."/>
            <person name="Wapinski I."/>
            <person name="Yoder O."/>
            <person name="Young S."/>
            <person name="Zeng Q."/>
            <person name="Zhou S."/>
            <person name="Galagan J."/>
            <person name="Cuomo C.A."/>
            <person name="Kistler H.C."/>
            <person name="Rep M."/>
        </authorList>
    </citation>
    <scope>GENOME REANNOTATION</scope>
    <source>
        <strain evidence="3">ATCC MYA-4620 / CBS 123657 / FGSC 9075 / NRRL 31084 / PH-1</strain>
        <strain evidence="2">PH-1 / ATCC MYA-4620 / FGSC 9075 / NRRL 31084</strain>
    </source>
</reference>
<gene>
    <name evidence="1" type="ORF">FGRAMPH1_01T14723</name>
</gene>
<dbReference type="KEGG" id="fgr:FGSG_12293"/>
<evidence type="ECO:0000313" key="2">
    <source>
        <dbReference type="EnsemblFungi" id="CEF79165"/>
    </source>
</evidence>
<keyword evidence="3" id="KW-1185">Reference proteome</keyword>
<sequence>MKKKNLALVLLRIVDTPYDEMMLGPDNDQSNHKCITMSRYKLSNAYDNVQSVHNGDKDAPLTYDDDVASTYSEAIQSPNRNDLGSPDVLQLQAETAINNNRHSWSYPIQIV</sequence>
<dbReference type="EnsemblFungi" id="CEF79165">
    <property type="protein sequence ID" value="CEF79165"/>
    <property type="gene ID" value="FGRRES_12293"/>
</dbReference>
<dbReference type="EMBL" id="HG970333">
    <property type="protein sequence ID" value="CEF79165.1"/>
    <property type="molecule type" value="Genomic_DNA"/>
</dbReference>
<protein>
    <submittedName>
        <fullName evidence="1">Chromosome 2, complete genome</fullName>
    </submittedName>
</protein>
<dbReference type="HOGENOM" id="CLU_2158631_0_0_1"/>
<dbReference type="RefSeq" id="XP_011321425.1">
    <property type="nucleotide sequence ID" value="XM_011323123.1"/>
</dbReference>
<proteinExistence type="predicted"/>
<organism evidence="2">
    <name type="scientific">Gibberella zeae (strain ATCC MYA-4620 / CBS 123657 / FGSC 9075 / NRRL 31084 / PH-1)</name>
    <name type="common">Wheat head blight fungus</name>
    <name type="synonym">Fusarium graminearum</name>
    <dbReference type="NCBI Taxonomy" id="229533"/>
    <lineage>
        <taxon>Eukaryota</taxon>
        <taxon>Fungi</taxon>
        <taxon>Dikarya</taxon>
        <taxon>Ascomycota</taxon>
        <taxon>Pezizomycotina</taxon>
        <taxon>Sordariomycetes</taxon>
        <taxon>Hypocreomycetidae</taxon>
        <taxon>Hypocreales</taxon>
        <taxon>Nectriaceae</taxon>
        <taxon>Fusarium</taxon>
    </lineage>
</organism>
<reference evidence="2" key="5">
    <citation type="submission" date="2017-01" db="UniProtKB">
        <authorList>
            <consortium name="EnsemblFungi"/>
        </authorList>
    </citation>
    <scope>IDENTIFICATION</scope>
    <source>
        <strain evidence="2">PH-1 / ATCC MYA-4620 / FGSC 9075 / NRRL 31084</strain>
    </source>
</reference>
<dbReference type="AlphaFoldDB" id="I1S622"/>
<dbReference type="VEuPathDB" id="FungiDB:FGRAMPH1_01G14723"/>
<name>I1S622_GIBZE</name>
<reference key="3">
    <citation type="submission" date="2014-02" db="EMBL/GenBank/DDBJ databases">
        <title>A revised Fusarium graminearum genomic reference sequence using whole shotgun re-sequencing.</title>
        <authorList>
            <person name="King R."/>
            <person name="Urban M."/>
            <person name="Hassani-Pak K."/>
            <person name="Hammond-Kosack K."/>
        </authorList>
    </citation>
    <scope>NUCLEOTIDE SEQUENCE</scope>
    <source>
        <strain>PH-1</strain>
    </source>
</reference>
<reference evidence="2 3" key="1">
    <citation type="journal article" date="2007" name="Science">
        <title>The Fusarium graminearum genome reveals a link between localized polymorphism and pathogen specialization.</title>
        <authorList>
            <person name="Cuomo C.A."/>
            <person name="Gueldener U."/>
            <person name="Xu J.-R."/>
            <person name="Trail F."/>
            <person name="Turgeon B.G."/>
            <person name="Di Pietro A."/>
            <person name="Walton J.D."/>
            <person name="Ma L.-J."/>
            <person name="Baker S.E."/>
            <person name="Rep M."/>
            <person name="Adam G."/>
            <person name="Antoniw J."/>
            <person name="Baldwin T."/>
            <person name="Calvo S.E."/>
            <person name="Chang Y.-L."/>
            <person name="DeCaprio D."/>
            <person name="Gale L.R."/>
            <person name="Gnerre S."/>
            <person name="Goswami R.S."/>
            <person name="Hammond-Kosack K."/>
            <person name="Harris L.J."/>
            <person name="Hilburn K."/>
            <person name="Kennell J.C."/>
            <person name="Kroken S."/>
            <person name="Magnuson J.K."/>
            <person name="Mannhaupt G."/>
            <person name="Mauceli E.W."/>
            <person name="Mewes H.-W."/>
            <person name="Mitterbauer R."/>
            <person name="Muehlbauer G."/>
            <person name="Muensterkoetter M."/>
            <person name="Nelson D."/>
            <person name="O'Donnell K."/>
            <person name="Ouellet T."/>
            <person name="Qi W."/>
            <person name="Quesneville H."/>
            <person name="Roncero M.I.G."/>
            <person name="Seong K.-Y."/>
            <person name="Tetko I.V."/>
            <person name="Urban M."/>
            <person name="Waalwijk C."/>
            <person name="Ward T.J."/>
            <person name="Yao J."/>
            <person name="Birren B.W."/>
            <person name="Kistler H.C."/>
        </authorList>
    </citation>
    <scope>NUCLEOTIDE SEQUENCE [LARGE SCALE GENOMIC DNA]</scope>
    <source>
        <strain evidence="3">ATCC MYA-4620 / CBS 123657 / FGSC 9075 / NRRL 31084 / PH-1</strain>
        <strain evidence="2">PH-1 / ATCC MYA-4620 / FGSC 9075 / NRRL 31084</strain>
    </source>
</reference>
<dbReference type="Proteomes" id="UP000070720">
    <property type="component" value="Chromosome 2"/>
</dbReference>
<accession>I1S622</accession>